<proteinExistence type="predicted"/>
<keyword evidence="2" id="KW-1185">Reference proteome</keyword>
<sequence length="142" mass="15148">MAASRSSSTSFSNASTSPCAACKLLRRTCNSDCVFAPYFPDDQSQQFANVEKIFGASNVANMLNDLPIHQKGDAANSLIFEADARVKEPIYGCVGAISRLQLEVAQLQKELCSAHTGIDRYGVYTAGQEYKGSAYGGASASF</sequence>
<organism evidence="1 2">
    <name type="scientific">Diphasiastrum complanatum</name>
    <name type="common">Issler's clubmoss</name>
    <name type="synonym">Lycopodium complanatum</name>
    <dbReference type="NCBI Taxonomy" id="34168"/>
    <lineage>
        <taxon>Eukaryota</taxon>
        <taxon>Viridiplantae</taxon>
        <taxon>Streptophyta</taxon>
        <taxon>Embryophyta</taxon>
        <taxon>Tracheophyta</taxon>
        <taxon>Lycopodiopsida</taxon>
        <taxon>Lycopodiales</taxon>
        <taxon>Lycopodiaceae</taxon>
        <taxon>Lycopodioideae</taxon>
        <taxon>Diphasiastrum</taxon>
    </lineage>
</organism>
<name>A0ACC2E224_DIPCM</name>
<dbReference type="Proteomes" id="UP001162992">
    <property type="component" value="Chromosome 4"/>
</dbReference>
<gene>
    <name evidence="1" type="ORF">O6H91_04G139200</name>
</gene>
<protein>
    <submittedName>
        <fullName evidence="1">Uncharacterized protein</fullName>
    </submittedName>
</protein>
<evidence type="ECO:0000313" key="1">
    <source>
        <dbReference type="EMBL" id="KAJ7560654.1"/>
    </source>
</evidence>
<evidence type="ECO:0000313" key="2">
    <source>
        <dbReference type="Proteomes" id="UP001162992"/>
    </source>
</evidence>
<reference evidence="2" key="1">
    <citation type="journal article" date="2024" name="Proc. Natl. Acad. Sci. U.S.A.">
        <title>Extraordinary preservation of gene collinearity over three hundred million years revealed in homosporous lycophytes.</title>
        <authorList>
            <person name="Li C."/>
            <person name="Wickell D."/>
            <person name="Kuo L.Y."/>
            <person name="Chen X."/>
            <person name="Nie B."/>
            <person name="Liao X."/>
            <person name="Peng D."/>
            <person name="Ji J."/>
            <person name="Jenkins J."/>
            <person name="Williams M."/>
            <person name="Shu S."/>
            <person name="Plott C."/>
            <person name="Barry K."/>
            <person name="Rajasekar S."/>
            <person name="Grimwood J."/>
            <person name="Han X."/>
            <person name="Sun S."/>
            <person name="Hou Z."/>
            <person name="He W."/>
            <person name="Dai G."/>
            <person name="Sun C."/>
            <person name="Schmutz J."/>
            <person name="Leebens-Mack J.H."/>
            <person name="Li F.W."/>
            <person name="Wang L."/>
        </authorList>
    </citation>
    <scope>NUCLEOTIDE SEQUENCE [LARGE SCALE GENOMIC DNA]</scope>
    <source>
        <strain evidence="2">cv. PW_Plant_1</strain>
    </source>
</reference>
<accession>A0ACC2E224</accession>
<comment type="caution">
    <text evidence="1">The sequence shown here is derived from an EMBL/GenBank/DDBJ whole genome shotgun (WGS) entry which is preliminary data.</text>
</comment>
<dbReference type="EMBL" id="CM055095">
    <property type="protein sequence ID" value="KAJ7560654.1"/>
    <property type="molecule type" value="Genomic_DNA"/>
</dbReference>